<evidence type="ECO:0000313" key="2">
    <source>
        <dbReference type="EMBL" id="KAG5463550.1"/>
    </source>
</evidence>
<name>A0A8H8DMA0_9FUNG</name>
<protein>
    <submittedName>
        <fullName evidence="2">Uncharacterized protein</fullName>
    </submittedName>
</protein>
<gene>
    <name evidence="2" type="ORF">BJ554DRAFT_6582</name>
</gene>
<proteinExistence type="predicted"/>
<evidence type="ECO:0000256" key="1">
    <source>
        <dbReference type="SAM" id="MobiDB-lite"/>
    </source>
</evidence>
<keyword evidence="3" id="KW-1185">Reference proteome</keyword>
<accession>A0A8H8DMA0</accession>
<feature type="region of interest" description="Disordered" evidence="1">
    <location>
        <begin position="74"/>
        <end position="118"/>
    </location>
</feature>
<dbReference type="EMBL" id="JAEFCI010000443">
    <property type="protein sequence ID" value="KAG5463550.1"/>
    <property type="molecule type" value="Genomic_DNA"/>
</dbReference>
<comment type="caution">
    <text evidence="2">The sequence shown here is derived from an EMBL/GenBank/DDBJ whole genome shotgun (WGS) entry which is preliminary data.</text>
</comment>
<reference evidence="2 3" key="1">
    <citation type="journal article" name="Sci. Rep.">
        <title>Genome-scale phylogenetic analyses confirm Olpidium as the closest living zoosporic fungus to the non-flagellated, terrestrial fungi.</title>
        <authorList>
            <person name="Chang Y."/>
            <person name="Rochon D."/>
            <person name="Sekimoto S."/>
            <person name="Wang Y."/>
            <person name="Chovatia M."/>
            <person name="Sandor L."/>
            <person name="Salamov A."/>
            <person name="Grigoriev I.V."/>
            <person name="Stajich J.E."/>
            <person name="Spatafora J.W."/>
        </authorList>
    </citation>
    <scope>NUCLEOTIDE SEQUENCE [LARGE SCALE GENOMIC DNA]</scope>
    <source>
        <strain evidence="2">S191</strain>
    </source>
</reference>
<dbReference type="Proteomes" id="UP000673691">
    <property type="component" value="Unassembled WGS sequence"/>
</dbReference>
<organism evidence="2 3">
    <name type="scientific">Olpidium bornovanus</name>
    <dbReference type="NCBI Taxonomy" id="278681"/>
    <lineage>
        <taxon>Eukaryota</taxon>
        <taxon>Fungi</taxon>
        <taxon>Fungi incertae sedis</taxon>
        <taxon>Olpidiomycota</taxon>
        <taxon>Olpidiomycotina</taxon>
        <taxon>Olpidiomycetes</taxon>
        <taxon>Olpidiales</taxon>
        <taxon>Olpidiaceae</taxon>
        <taxon>Olpidium</taxon>
    </lineage>
</organism>
<dbReference type="AlphaFoldDB" id="A0A8H8DMA0"/>
<feature type="non-terminal residue" evidence="2">
    <location>
        <position position="1"/>
    </location>
</feature>
<evidence type="ECO:0000313" key="3">
    <source>
        <dbReference type="Proteomes" id="UP000673691"/>
    </source>
</evidence>
<sequence length="141" mass="16322">VCPRPRLFLPERLREAKFEENRFEAFAEREKCLALSRHYIAPVQLRVTSGIVPSFLWAPRDWAKRPGRRALIFQSRRPNTHPRTSGYPATVAGRVPRAAPDTPQKKNKKKNERTKSPGRFLSMLNWAAVLLHRAKTQKPRS</sequence>